<feature type="transmembrane region" description="Helical" evidence="2">
    <location>
        <begin position="315"/>
        <end position="339"/>
    </location>
</feature>
<feature type="compositionally biased region" description="Pro residues" evidence="1">
    <location>
        <begin position="53"/>
        <end position="67"/>
    </location>
</feature>
<dbReference type="GO" id="GO:0005415">
    <property type="term" value="F:nucleoside:sodium symporter activity"/>
    <property type="evidence" value="ECO:0007669"/>
    <property type="project" value="TreeGrafter"/>
</dbReference>
<keyword evidence="2" id="KW-1133">Transmembrane helix</keyword>
<dbReference type="PANTHER" id="PTHR10590:SF4">
    <property type="entry name" value="SOLUTE CARRIER FAMILY 28 MEMBER 3"/>
    <property type="match status" value="1"/>
</dbReference>
<feature type="transmembrane region" description="Helical" evidence="2">
    <location>
        <begin position="388"/>
        <end position="410"/>
    </location>
</feature>
<dbReference type="Pfam" id="PF07670">
    <property type="entry name" value="Gate"/>
    <property type="match status" value="1"/>
</dbReference>
<sequence>MALTELRNGPESSRLLGAKIASDNHKEQHGNSVVTNNEDTGGKGEPTVVIEMVPPPVSTPLTQPPNPELTNNTERHDSKEDEEEEENNSDAEGDNIFDENCCTRRVEKYQEAVHLCLQPKKSLILTVLKVTLLLLYFGYFCYCMSRGLNDEGSYRLLLFTVVGFLILAKKKIPFRCHRFSLVNLTALWGGSRRARRVRFVAKLVLTLGVVIFMVVFVVVNVAKENEENLQSLIGLIGFIIILFLVSKNPAKVNWHTVLWGIAIQWVLAVIILRTHWGLVLFEWVGDRVSEFLEFALTGAEFVFGKDYFRHRLAMLTVSIMLFFNSVIHLLFHLGAIQAVINSFGRFLAFCLDTNPIESFAASSNIFISLTEAPMLLRPFLKHMTKSELHTVMTCGFASISGSVLGTYVTFNIQANHLLTASVMSAPAALAISKLMCPETERSRLKDVKSDKIGTM</sequence>
<feature type="transmembrane region" description="Helical" evidence="2">
    <location>
        <begin position="152"/>
        <end position="168"/>
    </location>
</feature>
<feature type="transmembrane region" description="Helical" evidence="2">
    <location>
        <begin position="257"/>
        <end position="279"/>
    </location>
</feature>
<feature type="transmembrane region" description="Helical" evidence="2">
    <location>
        <begin position="123"/>
        <end position="140"/>
    </location>
</feature>
<keyword evidence="2" id="KW-0472">Membrane</keyword>
<evidence type="ECO:0000259" key="4">
    <source>
        <dbReference type="Pfam" id="PF07670"/>
    </source>
</evidence>
<dbReference type="Proteomes" id="UP001374579">
    <property type="component" value="Unassembled WGS sequence"/>
</dbReference>
<dbReference type="GO" id="GO:0005886">
    <property type="term" value="C:plasma membrane"/>
    <property type="evidence" value="ECO:0007669"/>
    <property type="project" value="TreeGrafter"/>
</dbReference>
<name>A0AAN9BSV6_9CAEN</name>
<comment type="caution">
    <text evidence="5">The sequence shown here is derived from an EMBL/GenBank/DDBJ whole genome shotgun (WGS) entry which is preliminary data.</text>
</comment>
<dbReference type="AlphaFoldDB" id="A0AAN9BSV6"/>
<evidence type="ECO:0000256" key="2">
    <source>
        <dbReference type="SAM" id="Phobius"/>
    </source>
</evidence>
<dbReference type="Pfam" id="PF01773">
    <property type="entry name" value="Nucleos_tra2_N"/>
    <property type="match status" value="1"/>
</dbReference>
<proteinExistence type="predicted"/>
<feature type="transmembrane region" description="Helical" evidence="2">
    <location>
        <begin position="199"/>
        <end position="222"/>
    </location>
</feature>
<evidence type="ECO:0000256" key="1">
    <source>
        <dbReference type="SAM" id="MobiDB-lite"/>
    </source>
</evidence>
<evidence type="ECO:0000259" key="3">
    <source>
        <dbReference type="Pfam" id="PF01773"/>
    </source>
</evidence>
<evidence type="ECO:0000313" key="5">
    <source>
        <dbReference type="EMBL" id="KAK7110550.1"/>
    </source>
</evidence>
<keyword evidence="6" id="KW-1185">Reference proteome</keyword>
<dbReference type="EMBL" id="JBAMIC010000003">
    <property type="protein sequence ID" value="KAK7110550.1"/>
    <property type="molecule type" value="Genomic_DNA"/>
</dbReference>
<organism evidence="5 6">
    <name type="scientific">Littorina saxatilis</name>
    <dbReference type="NCBI Taxonomy" id="31220"/>
    <lineage>
        <taxon>Eukaryota</taxon>
        <taxon>Metazoa</taxon>
        <taxon>Spiralia</taxon>
        <taxon>Lophotrochozoa</taxon>
        <taxon>Mollusca</taxon>
        <taxon>Gastropoda</taxon>
        <taxon>Caenogastropoda</taxon>
        <taxon>Littorinimorpha</taxon>
        <taxon>Littorinoidea</taxon>
        <taxon>Littorinidae</taxon>
        <taxon>Littorina</taxon>
    </lineage>
</organism>
<feature type="compositionally biased region" description="Acidic residues" evidence="1">
    <location>
        <begin position="80"/>
        <end position="95"/>
    </location>
</feature>
<dbReference type="PANTHER" id="PTHR10590">
    <property type="entry name" value="SODIUM/NUCLEOSIDE COTRANSPORTER"/>
    <property type="match status" value="1"/>
</dbReference>
<feature type="domain" description="Nucleoside transporter/FeoB GTPase Gate" evidence="4">
    <location>
        <begin position="317"/>
        <end position="410"/>
    </location>
</feature>
<reference evidence="5 6" key="1">
    <citation type="submission" date="2024-02" db="EMBL/GenBank/DDBJ databases">
        <title>Chromosome-scale genome assembly of the rough periwinkle Littorina saxatilis.</title>
        <authorList>
            <person name="De Jode A."/>
            <person name="Faria R."/>
            <person name="Formenti G."/>
            <person name="Sims Y."/>
            <person name="Smith T.P."/>
            <person name="Tracey A."/>
            <person name="Wood J.M.D."/>
            <person name="Zagrodzka Z.B."/>
            <person name="Johannesson K."/>
            <person name="Butlin R.K."/>
            <person name="Leder E.H."/>
        </authorList>
    </citation>
    <scope>NUCLEOTIDE SEQUENCE [LARGE SCALE GENOMIC DNA]</scope>
    <source>
        <strain evidence="5">Snail1</strain>
        <tissue evidence="5">Muscle</tissue>
    </source>
</reference>
<evidence type="ECO:0008006" key="7">
    <source>
        <dbReference type="Google" id="ProtNLM"/>
    </source>
</evidence>
<accession>A0AAN9BSV6</accession>
<evidence type="ECO:0000313" key="6">
    <source>
        <dbReference type="Proteomes" id="UP001374579"/>
    </source>
</evidence>
<feature type="compositionally biased region" description="Polar residues" evidence="1">
    <location>
        <begin position="30"/>
        <end position="39"/>
    </location>
</feature>
<keyword evidence="2" id="KW-0812">Transmembrane</keyword>
<protein>
    <recommendedName>
        <fullName evidence="7">Solute carrier family 28 member 3</fullName>
    </recommendedName>
</protein>
<feature type="region of interest" description="Disordered" evidence="1">
    <location>
        <begin position="1"/>
        <end position="95"/>
    </location>
</feature>
<gene>
    <name evidence="5" type="ORF">V1264_014401</name>
</gene>
<dbReference type="InterPro" id="IPR008276">
    <property type="entry name" value="C_nuclsd_transpt"/>
</dbReference>
<feature type="transmembrane region" description="Helical" evidence="2">
    <location>
        <begin position="228"/>
        <end position="245"/>
    </location>
</feature>
<dbReference type="InterPro" id="IPR002668">
    <property type="entry name" value="CNT_N_dom"/>
</dbReference>
<dbReference type="InterPro" id="IPR011642">
    <property type="entry name" value="Gate_dom"/>
</dbReference>
<feature type="domain" description="Concentrative nucleoside transporter N-terminal" evidence="3">
    <location>
        <begin position="233"/>
        <end position="305"/>
    </location>
</feature>